<dbReference type="PANTHER" id="PTHR33067:SF15">
    <property type="entry name" value="RNA-DIRECTED DNA POLYMERASE"/>
    <property type="match status" value="1"/>
</dbReference>
<dbReference type="Proteomes" id="UP000818029">
    <property type="component" value="Chromosome A09"/>
</dbReference>
<reference evidence="2" key="2">
    <citation type="submission" date="2025-08" db="UniProtKB">
        <authorList>
            <consortium name="RefSeq"/>
        </authorList>
    </citation>
    <scope>IDENTIFICATION</scope>
</reference>
<evidence type="ECO:0000313" key="2">
    <source>
        <dbReference type="RefSeq" id="XP_040932101.1"/>
    </source>
</evidence>
<dbReference type="InterPro" id="IPR021109">
    <property type="entry name" value="Peptidase_aspartic_dom_sf"/>
</dbReference>
<dbReference type="PANTHER" id="PTHR33067">
    <property type="entry name" value="RNA-DIRECTED DNA POLYMERASE-RELATED"/>
    <property type="match status" value="1"/>
</dbReference>
<protein>
    <submittedName>
        <fullName evidence="2">Uncharacterized protein</fullName>
    </submittedName>
</protein>
<sequence length="425" mass="48283">MCDLGASINVMPLSIYKLLNTSPLKETGVIIQLTDRSVVHPEGVLEGVLVKVNELIFPANFYIIDMKDENSANASNILLGRPFLSTAQTKIDVRSRILTMEFDGEVVKFNVYEAMNHPSMISYVFNIDIIDPLTELHLEYHDEDELRTVLCRSLDFDAIKELEEWIIIEDSVHETVAHMEASQLRKALGKTFELSPSQTKLVLSVLQALELELKTLPGHLKYAFLGEGNTLSVIISSKLSRVEHENLGFSRFQWHRRVRRRRCLRAYLAHFLIEGCCSGSVTHRPLFRGACPQISDWEEGSKTESYKVDTTFARVEVSNREIKLILEKVVKPDRKDWSLQLNDALWAYQTAYKGPIGMSPYRLIFGKPCHLPVDLEHKAFWEIKLFNMELEVAGHRPAEEVSVPQATVTGSYDRAAGDEAFSQAM</sequence>
<keyword evidence="1" id="KW-1185">Reference proteome</keyword>
<gene>
    <name evidence="2" type="primary">LOC121206010</name>
</gene>
<accession>A0ABM2YNJ8</accession>
<dbReference type="SUPFAM" id="SSF53098">
    <property type="entry name" value="Ribonuclease H-like"/>
    <property type="match status" value="1"/>
</dbReference>
<reference evidence="1" key="1">
    <citation type="journal article" date="2020" name="Nat. Genet.">
        <title>Genomic diversifications of five Gossypium allopolyploid species and their impact on cotton improvement.</title>
        <authorList>
            <person name="Chen Z.J."/>
            <person name="Sreedasyam A."/>
            <person name="Ando A."/>
            <person name="Song Q."/>
            <person name="De Santiago L.M."/>
            <person name="Hulse-Kemp A.M."/>
            <person name="Ding M."/>
            <person name="Ye W."/>
            <person name="Kirkbride R.C."/>
            <person name="Jenkins J."/>
            <person name="Plott C."/>
            <person name="Lovell J."/>
            <person name="Lin Y.M."/>
            <person name="Vaughn R."/>
            <person name="Liu B."/>
            <person name="Simpson S."/>
            <person name="Scheffler B.E."/>
            <person name="Wen L."/>
            <person name="Saski C.A."/>
            <person name="Grover C.E."/>
            <person name="Hu G."/>
            <person name="Conover J.L."/>
            <person name="Carlson J.W."/>
            <person name="Shu S."/>
            <person name="Boston L.B."/>
            <person name="Williams M."/>
            <person name="Peterson D.G."/>
            <person name="McGee K."/>
            <person name="Jones D.C."/>
            <person name="Wendel J.F."/>
            <person name="Stelly D.M."/>
            <person name="Grimwood J."/>
            <person name="Schmutz J."/>
        </authorList>
    </citation>
    <scope>NUCLEOTIDE SEQUENCE [LARGE SCALE GENOMIC DNA]</scope>
    <source>
        <strain evidence="1">cv. TM-1</strain>
    </source>
</reference>
<dbReference type="RefSeq" id="XP_040932101.1">
    <property type="nucleotide sequence ID" value="XM_041076167.1"/>
</dbReference>
<dbReference type="InterPro" id="IPR012337">
    <property type="entry name" value="RNaseH-like_sf"/>
</dbReference>
<organism evidence="1 2">
    <name type="scientific">Gossypium hirsutum</name>
    <name type="common">Upland cotton</name>
    <name type="synonym">Gossypium mexicanum</name>
    <dbReference type="NCBI Taxonomy" id="3635"/>
    <lineage>
        <taxon>Eukaryota</taxon>
        <taxon>Viridiplantae</taxon>
        <taxon>Streptophyta</taxon>
        <taxon>Embryophyta</taxon>
        <taxon>Tracheophyta</taxon>
        <taxon>Spermatophyta</taxon>
        <taxon>Magnoliopsida</taxon>
        <taxon>eudicotyledons</taxon>
        <taxon>Gunneridae</taxon>
        <taxon>Pentapetalae</taxon>
        <taxon>rosids</taxon>
        <taxon>malvids</taxon>
        <taxon>Malvales</taxon>
        <taxon>Malvaceae</taxon>
        <taxon>Malvoideae</taxon>
        <taxon>Gossypium</taxon>
    </lineage>
</organism>
<dbReference type="InterPro" id="IPR036397">
    <property type="entry name" value="RNaseH_sf"/>
</dbReference>
<dbReference type="GeneID" id="121206010"/>
<dbReference type="Gene3D" id="2.40.70.10">
    <property type="entry name" value="Acid Proteases"/>
    <property type="match status" value="1"/>
</dbReference>
<proteinExistence type="predicted"/>
<dbReference type="Gene3D" id="3.30.420.10">
    <property type="entry name" value="Ribonuclease H-like superfamily/Ribonuclease H"/>
    <property type="match status" value="1"/>
</dbReference>
<evidence type="ECO:0000313" key="1">
    <source>
        <dbReference type="Proteomes" id="UP000818029"/>
    </source>
</evidence>
<dbReference type="CDD" id="cd00303">
    <property type="entry name" value="retropepsin_like"/>
    <property type="match status" value="1"/>
</dbReference>
<name>A0ABM2YNJ8_GOSHI</name>